<evidence type="ECO:0000313" key="1">
    <source>
        <dbReference type="EMBL" id="AVK76582.1"/>
    </source>
</evidence>
<dbReference type="PANTHER" id="PTHR46586:SF3">
    <property type="entry name" value="ANKYRIN REPEAT-CONTAINING PROTEIN"/>
    <property type="match status" value="1"/>
</dbReference>
<dbReference type="GeneID" id="36843295"/>
<dbReference type="EMBL" id="MG011690">
    <property type="protein sequence ID" value="AVK76582.1"/>
    <property type="molecule type" value="Genomic_DNA"/>
</dbReference>
<sequence length="429" mass="46777">MARVCVRWRRIANDPPAIGRALCSPVGALGVLAALAAAAGHYDCLVDTENLQQRHPIIGPVNACILAAAVRSGNVQCINHARRRTDQSIKAASREAVRSGKADLVEMFDWQRYCFNPIRLAAAHGHIHLIDYFRQRGLHVRFILLGGAMKTGRVDVLRWAMADGCVPVSYSHKMAAMSGHVECVRFLDECGCPRRTDSVSAAAFRGHLDIIRYMDHHGYDKQAASLQSAIQGGHVEVVDYMCHHGWPWGERACEGAAASGNIDMLAYVRTHGQPWTPETCAAAAGNGHLDLLIYARSAGCPWNERTCEAAAAAGRLDILAYAHAHGCAWDQRTTRATIRFGRLACLVFAHEHGCPTRADALAEHAKRLVDHACFCYAYDRIYPAESEMSSSHAYLASMISGEGVSLARRHSVDACLFSPKATVAVDNQA</sequence>
<dbReference type="SUPFAM" id="SSF48403">
    <property type="entry name" value="Ankyrin repeat"/>
    <property type="match status" value="1"/>
</dbReference>
<organism evidence="1">
    <name type="scientific">Pandoravirus neocaledonia</name>
    <dbReference type="NCBI Taxonomy" id="2107708"/>
    <lineage>
        <taxon>Viruses</taxon>
        <taxon>Pandoravirus</taxon>
    </lineage>
</organism>
<dbReference type="RefSeq" id="YP_009482585.1">
    <property type="nucleotide sequence ID" value="NC_037666.1"/>
</dbReference>
<dbReference type="KEGG" id="vg:36843295"/>
<dbReference type="PANTHER" id="PTHR46586">
    <property type="entry name" value="ANKYRIN REPEAT-CONTAINING PROTEIN"/>
    <property type="match status" value="1"/>
</dbReference>
<dbReference type="InterPro" id="IPR052050">
    <property type="entry name" value="SecEffector_AnkRepeat"/>
</dbReference>
<proteinExistence type="predicted"/>
<dbReference type="Proteomes" id="UP000249287">
    <property type="component" value="Segment"/>
</dbReference>
<gene>
    <name evidence="1" type="ORF">pneo_cds_975</name>
</gene>
<protein>
    <submittedName>
        <fullName evidence="1">Ankyrin repeat domain containing protein</fullName>
    </submittedName>
</protein>
<dbReference type="InterPro" id="IPR036770">
    <property type="entry name" value="Ankyrin_rpt-contain_sf"/>
</dbReference>
<reference evidence="1" key="1">
    <citation type="journal article" date="2018" name="Nat. Commun.">
        <title>Diversity and evolution of the emerging Pandoraviridae family.</title>
        <authorList>
            <person name="Legendre M."/>
            <person name="Fabre E."/>
            <person name="Poirot O."/>
            <person name="Jeudy S."/>
            <person name="Lartigue A."/>
            <person name="Alempic J.M."/>
            <person name="Beucher L."/>
            <person name="Philippe N."/>
            <person name="Bertaux L."/>
            <person name="Christo-Foroux E."/>
            <person name="Labadie K."/>
            <person name="Coute Y."/>
            <person name="Abergel C."/>
            <person name="Claverie J.M."/>
        </authorList>
    </citation>
    <scope>NUCLEOTIDE SEQUENCE [LARGE SCALE GENOMIC DNA]</scope>
    <source>
        <strain evidence="1">Neocaledonia</strain>
    </source>
</reference>
<accession>A0A2U7UDU0</accession>
<name>A0A2U7UDU0_9VIRU</name>
<dbReference type="Gene3D" id="1.25.40.20">
    <property type="entry name" value="Ankyrin repeat-containing domain"/>
    <property type="match status" value="1"/>
</dbReference>